<dbReference type="Proteomes" id="UP001139157">
    <property type="component" value="Unassembled WGS sequence"/>
</dbReference>
<dbReference type="GO" id="GO:0004806">
    <property type="term" value="F:triacylglycerol lipase activity"/>
    <property type="evidence" value="ECO:0007669"/>
    <property type="project" value="InterPro"/>
</dbReference>
<proteinExistence type="predicted"/>
<sequence length="341" mass="35804">MSDSELSGAAASGTYIRYLSTAPDKSTVEVSGAVFLPKGQAPENGWPVVAFAHGTSGVAERCAPTDSPDLYGSADTVAKLLGERVAVVMTNYQGLDGQGASSYLETPALGYNVLDAVRAAHRTNLPLARKTVLYGVSQGGRAAEAAAESAKDYAPELDIVGNVLINPALRVEVAASVEAGTLSTDQYLVLPYVITGVRYHHPDYGFDRLLRGDLLTAAPRLASACTGEMTKADVDVAASAGPQEVRFADDTARKEFTDYVTGTNLPRAASGIPTLILRADRDVLVNTAWSTAAVADMCRLGIPVQDNILPGDHGGFTEGGDRWKPWLAERLAGRPAPPATC</sequence>
<reference evidence="1" key="1">
    <citation type="submission" date="2022-06" db="EMBL/GenBank/DDBJ databases">
        <title>Novel species in genus nocardia.</title>
        <authorList>
            <person name="Li F."/>
        </authorList>
    </citation>
    <scope>NUCLEOTIDE SEQUENCE</scope>
    <source>
        <strain evidence="1">CDC141</strain>
    </source>
</reference>
<accession>A0A9X2E6W5</accession>
<dbReference type="PANTHER" id="PTHR34853">
    <property type="match status" value="1"/>
</dbReference>
<evidence type="ECO:0000313" key="2">
    <source>
        <dbReference type="Proteomes" id="UP001139157"/>
    </source>
</evidence>
<dbReference type="InterPro" id="IPR005152">
    <property type="entry name" value="Lipase_secreted"/>
</dbReference>
<dbReference type="PANTHER" id="PTHR34853:SF1">
    <property type="entry name" value="LIPASE 5"/>
    <property type="match status" value="1"/>
</dbReference>
<dbReference type="RefSeq" id="WP_251913286.1">
    <property type="nucleotide sequence ID" value="NZ_JAMRXG010000007.1"/>
</dbReference>
<dbReference type="GO" id="GO:0016042">
    <property type="term" value="P:lipid catabolic process"/>
    <property type="evidence" value="ECO:0007669"/>
    <property type="project" value="InterPro"/>
</dbReference>
<dbReference type="Pfam" id="PF03583">
    <property type="entry name" value="LIP"/>
    <property type="match status" value="1"/>
</dbReference>
<protein>
    <submittedName>
        <fullName evidence="1">Lipase family protein</fullName>
    </submittedName>
</protein>
<dbReference type="Gene3D" id="3.40.50.1820">
    <property type="entry name" value="alpha/beta hydrolase"/>
    <property type="match status" value="1"/>
</dbReference>
<dbReference type="EMBL" id="JAMRXG010000007">
    <property type="protein sequence ID" value="MCM6775217.1"/>
    <property type="molecule type" value="Genomic_DNA"/>
</dbReference>
<dbReference type="PIRSF" id="PIRSF029171">
    <property type="entry name" value="Esterase_LipA"/>
    <property type="match status" value="1"/>
</dbReference>
<gene>
    <name evidence="1" type="ORF">NDR86_17225</name>
</gene>
<comment type="caution">
    <text evidence="1">The sequence shown here is derived from an EMBL/GenBank/DDBJ whole genome shotgun (WGS) entry which is preliminary data.</text>
</comment>
<name>A0A9X2E6W5_9NOCA</name>
<dbReference type="SUPFAM" id="SSF53474">
    <property type="entry name" value="alpha/beta-Hydrolases"/>
    <property type="match status" value="1"/>
</dbReference>
<evidence type="ECO:0000313" key="1">
    <source>
        <dbReference type="EMBL" id="MCM6775217.1"/>
    </source>
</evidence>
<dbReference type="AlphaFoldDB" id="A0A9X2E6W5"/>
<dbReference type="InterPro" id="IPR029058">
    <property type="entry name" value="AB_hydrolase_fold"/>
</dbReference>
<organism evidence="1 2">
    <name type="scientific">Nocardia pulmonis</name>
    <dbReference type="NCBI Taxonomy" id="2951408"/>
    <lineage>
        <taxon>Bacteria</taxon>
        <taxon>Bacillati</taxon>
        <taxon>Actinomycetota</taxon>
        <taxon>Actinomycetes</taxon>
        <taxon>Mycobacteriales</taxon>
        <taxon>Nocardiaceae</taxon>
        <taxon>Nocardia</taxon>
    </lineage>
</organism>
<keyword evidence="2" id="KW-1185">Reference proteome</keyword>